<dbReference type="Pfam" id="PF03478">
    <property type="entry name" value="Beta-prop_KIB1-4"/>
    <property type="match status" value="1"/>
</dbReference>
<dbReference type="AlphaFoldDB" id="A0AAV3R3W1"/>
<dbReference type="PROSITE" id="PS50181">
    <property type="entry name" value="FBOX"/>
    <property type="match status" value="1"/>
</dbReference>
<accession>A0AAV3R3W1</accession>
<dbReference type="InterPro" id="IPR011043">
    <property type="entry name" value="Gal_Oxase/kelch_b-propeller"/>
</dbReference>
<dbReference type="PANTHER" id="PTHR33127:SF5">
    <property type="entry name" value="TRANSMEMBRANE PROTEIN"/>
    <property type="match status" value="1"/>
</dbReference>
<keyword evidence="3" id="KW-1185">Reference proteome</keyword>
<dbReference type="InterPro" id="IPR005174">
    <property type="entry name" value="KIB1-4_b-propeller"/>
</dbReference>
<dbReference type="InterPro" id="IPR001810">
    <property type="entry name" value="F-box_dom"/>
</dbReference>
<protein>
    <recommendedName>
        <fullName evidence="1">F-box domain-containing protein</fullName>
    </recommendedName>
</protein>
<dbReference type="InterPro" id="IPR036047">
    <property type="entry name" value="F-box-like_dom_sf"/>
</dbReference>
<dbReference type="Gene3D" id="1.20.1280.50">
    <property type="match status" value="1"/>
</dbReference>
<dbReference type="SUPFAM" id="SSF50965">
    <property type="entry name" value="Galactose oxidase, central domain"/>
    <property type="match status" value="1"/>
</dbReference>
<dbReference type="EMBL" id="BAABME010006695">
    <property type="protein sequence ID" value="GAA0169062.1"/>
    <property type="molecule type" value="Genomic_DNA"/>
</dbReference>
<dbReference type="SUPFAM" id="SSF81383">
    <property type="entry name" value="F-box domain"/>
    <property type="match status" value="1"/>
</dbReference>
<gene>
    <name evidence="2" type="ORF">LIER_23625</name>
</gene>
<evidence type="ECO:0000313" key="2">
    <source>
        <dbReference type="EMBL" id="GAA0169062.1"/>
    </source>
</evidence>
<dbReference type="CDD" id="cd09917">
    <property type="entry name" value="F-box_SF"/>
    <property type="match status" value="1"/>
</dbReference>
<name>A0AAV3R3W1_LITER</name>
<sequence>MYCWCKFPAFGWVTETIEDTRVSIDEAEKHNEQSTIYNMPMELLELIISRLTLEENLRASVVCKRWLKAAISVRVADKPPWLMLASTCDDDLIEFYDPRTRKSYWLELPELRGCRACHARDGWLLLYSFQTQSISFLSPYTRELIKLPTLELASQVVAFSAAPTTTSCIVLTVKNISRGLVAISTWRPGGSEWTTVNFQNRLPFVSSTWNKLVCCNGLFYFLSLTGWLGVYNPEEQSWVIRTVPPPECRDFIFAKNWWKGRFMAEHHGDLYIMYTAPSLNPVIYKLDQINEVWEEMKSLGGLTIFGSTLSSHARKDLLGMMRNSVYFAKVLFYGKRCVSYSLTDCRYYPRKQSYDWSEQNPFECIWIEPPEDISIFI</sequence>
<dbReference type="PANTHER" id="PTHR33127">
    <property type="entry name" value="TRANSMEMBRANE PROTEIN"/>
    <property type="match status" value="1"/>
</dbReference>
<feature type="domain" description="F-box" evidence="1">
    <location>
        <begin position="33"/>
        <end position="66"/>
    </location>
</feature>
<organism evidence="2 3">
    <name type="scientific">Lithospermum erythrorhizon</name>
    <name type="common">Purple gromwell</name>
    <name type="synonym">Lithospermum officinale var. erythrorhizon</name>
    <dbReference type="NCBI Taxonomy" id="34254"/>
    <lineage>
        <taxon>Eukaryota</taxon>
        <taxon>Viridiplantae</taxon>
        <taxon>Streptophyta</taxon>
        <taxon>Embryophyta</taxon>
        <taxon>Tracheophyta</taxon>
        <taxon>Spermatophyta</taxon>
        <taxon>Magnoliopsida</taxon>
        <taxon>eudicotyledons</taxon>
        <taxon>Gunneridae</taxon>
        <taxon>Pentapetalae</taxon>
        <taxon>asterids</taxon>
        <taxon>lamiids</taxon>
        <taxon>Boraginales</taxon>
        <taxon>Boraginaceae</taxon>
        <taxon>Boraginoideae</taxon>
        <taxon>Lithospermeae</taxon>
        <taxon>Lithospermum</taxon>
    </lineage>
</organism>
<evidence type="ECO:0000259" key="1">
    <source>
        <dbReference type="PROSITE" id="PS50181"/>
    </source>
</evidence>
<proteinExistence type="predicted"/>
<dbReference type="Pfam" id="PF00646">
    <property type="entry name" value="F-box"/>
    <property type="match status" value="1"/>
</dbReference>
<evidence type="ECO:0000313" key="3">
    <source>
        <dbReference type="Proteomes" id="UP001454036"/>
    </source>
</evidence>
<dbReference type="Proteomes" id="UP001454036">
    <property type="component" value="Unassembled WGS sequence"/>
</dbReference>
<reference evidence="2 3" key="1">
    <citation type="submission" date="2024-01" db="EMBL/GenBank/DDBJ databases">
        <title>The complete chloroplast genome sequence of Lithospermum erythrorhizon: insights into the phylogenetic relationship among Boraginaceae species and the maternal lineages of purple gromwells.</title>
        <authorList>
            <person name="Okada T."/>
            <person name="Watanabe K."/>
        </authorList>
    </citation>
    <scope>NUCLEOTIDE SEQUENCE [LARGE SCALE GENOMIC DNA]</scope>
</reference>
<comment type="caution">
    <text evidence="2">The sequence shown here is derived from an EMBL/GenBank/DDBJ whole genome shotgun (WGS) entry which is preliminary data.</text>
</comment>